<dbReference type="AlphaFoldDB" id="A0A3N1CPP9"/>
<dbReference type="PANTHER" id="PTHR24322">
    <property type="entry name" value="PKSB"/>
    <property type="match status" value="1"/>
</dbReference>
<dbReference type="GO" id="GO:0016616">
    <property type="term" value="F:oxidoreductase activity, acting on the CH-OH group of donors, NAD or NADP as acceptor"/>
    <property type="evidence" value="ECO:0007669"/>
    <property type="project" value="TreeGrafter"/>
</dbReference>
<dbReference type="InterPro" id="IPR002347">
    <property type="entry name" value="SDR_fam"/>
</dbReference>
<dbReference type="Gene3D" id="3.40.50.720">
    <property type="entry name" value="NAD(P)-binding Rossmann-like Domain"/>
    <property type="match status" value="1"/>
</dbReference>
<dbReference type="CDD" id="cd05233">
    <property type="entry name" value="SDR_c"/>
    <property type="match status" value="1"/>
</dbReference>
<comment type="caution">
    <text evidence="4">The sequence shown here is derived from an EMBL/GenBank/DDBJ whole genome shotgun (WGS) entry which is preliminary data.</text>
</comment>
<reference evidence="4 5" key="1">
    <citation type="submission" date="2018-11" db="EMBL/GenBank/DDBJ databases">
        <title>Sequencing the genomes of 1000 actinobacteria strains.</title>
        <authorList>
            <person name="Klenk H.-P."/>
        </authorList>
    </citation>
    <scope>NUCLEOTIDE SEQUENCE [LARGE SCALE GENOMIC DNA]</scope>
    <source>
        <strain evidence="4 5">DSM 44254</strain>
    </source>
</reference>
<evidence type="ECO:0000313" key="4">
    <source>
        <dbReference type="EMBL" id="ROO83165.1"/>
    </source>
</evidence>
<protein>
    <recommendedName>
        <fullName evidence="6">Short-subunit dehydrogenase</fullName>
    </recommendedName>
</protein>
<evidence type="ECO:0000256" key="2">
    <source>
        <dbReference type="ARBA" id="ARBA00023002"/>
    </source>
</evidence>
<dbReference type="NCBIfam" id="NF005878">
    <property type="entry name" value="PRK07825.1"/>
    <property type="match status" value="1"/>
</dbReference>
<accession>A0A3N1CPP9</accession>
<proteinExistence type="inferred from homology"/>
<dbReference type="EMBL" id="RJKE01000001">
    <property type="protein sequence ID" value="ROO83165.1"/>
    <property type="molecule type" value="Genomic_DNA"/>
</dbReference>
<gene>
    <name evidence="4" type="ORF">EDD29_0659</name>
</gene>
<dbReference type="OrthoDB" id="3691025at2"/>
<sequence length="261" mass="27515">MIVAITGAARGIGLATAKAFKAKGATVVIGDIDEEAVRKAAEEHGLKGVRLDVTDRASFEAFLAEAGDYRVLVNNAGIMPIGSILDESDADARRCIDINVHGVMLGTKLALAKFVPEGRGHVVNVGSIAGILPTPGLALYNGSKGAVVMFTEAARQEVAKHGVQVSAVLPTFTNTELVAGTRSPKGQKNAEPEDIAQAIVKIIAKPRPRVTVPAKFGAQLKLASLLPQAVQDRLNARLGLDTIFLDFDESARKGYDARIRS</sequence>
<keyword evidence="5" id="KW-1185">Reference proteome</keyword>
<comment type="similarity">
    <text evidence="1 3">Belongs to the short-chain dehydrogenases/reductases (SDR) family.</text>
</comment>
<dbReference type="Pfam" id="PF00106">
    <property type="entry name" value="adh_short"/>
    <property type="match status" value="1"/>
</dbReference>
<dbReference type="PRINTS" id="PR00080">
    <property type="entry name" value="SDRFAMILY"/>
</dbReference>
<organism evidence="4 5">
    <name type="scientific">Actinocorallia herbida</name>
    <dbReference type="NCBI Taxonomy" id="58109"/>
    <lineage>
        <taxon>Bacteria</taxon>
        <taxon>Bacillati</taxon>
        <taxon>Actinomycetota</taxon>
        <taxon>Actinomycetes</taxon>
        <taxon>Streptosporangiales</taxon>
        <taxon>Thermomonosporaceae</taxon>
        <taxon>Actinocorallia</taxon>
    </lineage>
</organism>
<evidence type="ECO:0000256" key="1">
    <source>
        <dbReference type="ARBA" id="ARBA00006484"/>
    </source>
</evidence>
<keyword evidence="2" id="KW-0560">Oxidoreductase</keyword>
<evidence type="ECO:0000313" key="5">
    <source>
        <dbReference type="Proteomes" id="UP000272400"/>
    </source>
</evidence>
<dbReference type="InterPro" id="IPR036291">
    <property type="entry name" value="NAD(P)-bd_dom_sf"/>
</dbReference>
<dbReference type="PRINTS" id="PR00081">
    <property type="entry name" value="GDHRDH"/>
</dbReference>
<evidence type="ECO:0000256" key="3">
    <source>
        <dbReference type="RuleBase" id="RU000363"/>
    </source>
</evidence>
<dbReference type="Proteomes" id="UP000272400">
    <property type="component" value="Unassembled WGS sequence"/>
</dbReference>
<dbReference type="InterPro" id="IPR020904">
    <property type="entry name" value="Sc_DH/Rdtase_CS"/>
</dbReference>
<evidence type="ECO:0008006" key="6">
    <source>
        <dbReference type="Google" id="ProtNLM"/>
    </source>
</evidence>
<dbReference type="PANTHER" id="PTHR24322:SF736">
    <property type="entry name" value="RETINOL DEHYDROGENASE 10"/>
    <property type="match status" value="1"/>
</dbReference>
<name>A0A3N1CPP9_9ACTN</name>
<dbReference type="SUPFAM" id="SSF51735">
    <property type="entry name" value="NAD(P)-binding Rossmann-fold domains"/>
    <property type="match status" value="1"/>
</dbReference>
<dbReference type="RefSeq" id="WP_123662114.1">
    <property type="nucleotide sequence ID" value="NZ_RJKE01000001.1"/>
</dbReference>
<dbReference type="PROSITE" id="PS00061">
    <property type="entry name" value="ADH_SHORT"/>
    <property type="match status" value="1"/>
</dbReference>